<evidence type="ECO:0000256" key="2">
    <source>
        <dbReference type="SAM" id="Phobius"/>
    </source>
</evidence>
<accession>A0A2U1NIP1</accession>
<gene>
    <name evidence="3" type="ORF">CTI12_AA262140</name>
</gene>
<feature type="region of interest" description="Disordered" evidence="1">
    <location>
        <begin position="38"/>
        <end position="60"/>
    </location>
</feature>
<keyword evidence="2" id="KW-0472">Membrane</keyword>
<protein>
    <submittedName>
        <fullName evidence="3">S-locus glycoprotein domain-containing protein</fullName>
    </submittedName>
</protein>
<name>A0A2U1NIP1_ARTAN</name>
<keyword evidence="2" id="KW-0812">Transmembrane</keyword>
<keyword evidence="2" id="KW-1133">Transmembrane helix</keyword>
<reference evidence="3 4" key="1">
    <citation type="journal article" date="2018" name="Mol. Plant">
        <title>The genome of Artemisia annua provides insight into the evolution of Asteraceae family and artemisinin biosynthesis.</title>
        <authorList>
            <person name="Shen Q."/>
            <person name="Zhang L."/>
            <person name="Liao Z."/>
            <person name="Wang S."/>
            <person name="Yan T."/>
            <person name="Shi P."/>
            <person name="Liu M."/>
            <person name="Fu X."/>
            <person name="Pan Q."/>
            <person name="Wang Y."/>
            <person name="Lv Z."/>
            <person name="Lu X."/>
            <person name="Zhang F."/>
            <person name="Jiang W."/>
            <person name="Ma Y."/>
            <person name="Chen M."/>
            <person name="Hao X."/>
            <person name="Li L."/>
            <person name="Tang Y."/>
            <person name="Lv G."/>
            <person name="Zhou Y."/>
            <person name="Sun X."/>
            <person name="Brodelius P.E."/>
            <person name="Rose J.K.C."/>
            <person name="Tang K."/>
        </authorList>
    </citation>
    <scope>NUCLEOTIDE SEQUENCE [LARGE SCALE GENOMIC DNA]</scope>
    <source>
        <strain evidence="4">cv. Huhao1</strain>
        <tissue evidence="3">Leaf</tissue>
    </source>
</reference>
<dbReference type="Proteomes" id="UP000245207">
    <property type="component" value="Unassembled WGS sequence"/>
</dbReference>
<evidence type="ECO:0000256" key="1">
    <source>
        <dbReference type="SAM" id="MobiDB-lite"/>
    </source>
</evidence>
<organism evidence="3 4">
    <name type="scientific">Artemisia annua</name>
    <name type="common">Sweet wormwood</name>
    <dbReference type="NCBI Taxonomy" id="35608"/>
    <lineage>
        <taxon>Eukaryota</taxon>
        <taxon>Viridiplantae</taxon>
        <taxon>Streptophyta</taxon>
        <taxon>Embryophyta</taxon>
        <taxon>Tracheophyta</taxon>
        <taxon>Spermatophyta</taxon>
        <taxon>Magnoliopsida</taxon>
        <taxon>eudicotyledons</taxon>
        <taxon>Gunneridae</taxon>
        <taxon>Pentapetalae</taxon>
        <taxon>asterids</taxon>
        <taxon>campanulids</taxon>
        <taxon>Asterales</taxon>
        <taxon>Asteraceae</taxon>
        <taxon>Asteroideae</taxon>
        <taxon>Anthemideae</taxon>
        <taxon>Artemisiinae</taxon>
        <taxon>Artemisia</taxon>
    </lineage>
</organism>
<evidence type="ECO:0000313" key="3">
    <source>
        <dbReference type="EMBL" id="PWA73384.1"/>
    </source>
</evidence>
<dbReference type="AlphaFoldDB" id="A0A2U1NIP1"/>
<sequence>MSSPMNPPSSFCLLSRGSQECLHFTLRYVKLINLPSDQAGSSSDPAGPSDLPSDKTAAKENGGSKIKIILLTVIPGILLIGFSILLLWYARMKKNHTGRLVKGKKLKTIG</sequence>
<comment type="caution">
    <text evidence="3">The sequence shown here is derived from an EMBL/GenBank/DDBJ whole genome shotgun (WGS) entry which is preliminary data.</text>
</comment>
<keyword evidence="4" id="KW-1185">Reference proteome</keyword>
<evidence type="ECO:0000313" key="4">
    <source>
        <dbReference type="Proteomes" id="UP000245207"/>
    </source>
</evidence>
<proteinExistence type="predicted"/>
<feature type="transmembrane region" description="Helical" evidence="2">
    <location>
        <begin position="68"/>
        <end position="90"/>
    </location>
</feature>
<dbReference type="EMBL" id="PKPP01002747">
    <property type="protein sequence ID" value="PWA73384.1"/>
    <property type="molecule type" value="Genomic_DNA"/>
</dbReference>